<sequence>MDGVWLSLPKRKALLNELEAELLAYSPQELVRIANEQFRWCDAGMRRALRELDSDDWKRPWMNLHEDAPGALLGYWQEKGGRPVNPKDPDMFDILAVRNHSADRKRLLVEWVGFGPEDATWVSRRSVEHTAPSAVAQYMEKVTEKQAKGMAKARVVSGTLRHQQRPRQARGTGPNKSGSQGQLRKGSQE</sequence>
<dbReference type="InterPro" id="IPR016197">
    <property type="entry name" value="Chromo-like_dom_sf"/>
</dbReference>
<gene>
    <name evidence="3" type="ORF">VFPBJ_11229</name>
</gene>
<evidence type="ECO:0000313" key="4">
    <source>
        <dbReference type="Proteomes" id="UP000078240"/>
    </source>
</evidence>
<feature type="region of interest" description="Disordered" evidence="2">
    <location>
        <begin position="149"/>
        <end position="189"/>
    </location>
</feature>
<name>A0A179FEG4_PURLI</name>
<dbReference type="Proteomes" id="UP000078240">
    <property type="component" value="Unassembled WGS sequence"/>
</dbReference>
<evidence type="ECO:0000256" key="2">
    <source>
        <dbReference type="SAM" id="MobiDB-lite"/>
    </source>
</evidence>
<evidence type="ECO:0000313" key="3">
    <source>
        <dbReference type="EMBL" id="OAQ63975.1"/>
    </source>
</evidence>
<proteinExistence type="predicted"/>
<accession>A0A179FEG4</accession>
<dbReference type="CDD" id="cd00024">
    <property type="entry name" value="CD_CSD"/>
    <property type="match status" value="1"/>
</dbReference>
<dbReference type="SUPFAM" id="SSF54160">
    <property type="entry name" value="Chromo domain-like"/>
    <property type="match status" value="1"/>
</dbReference>
<dbReference type="Gene3D" id="2.40.50.40">
    <property type="match status" value="1"/>
</dbReference>
<dbReference type="AlphaFoldDB" id="A0A179FEG4"/>
<comment type="subunit">
    <text evidence="1">Component of the NuA4 histone acetyltransferase complex.</text>
</comment>
<protein>
    <submittedName>
        <fullName evidence="3">Chromo (CHRromatin organization MOdifier) domain domain-containing protein</fullName>
    </submittedName>
</protein>
<dbReference type="EMBL" id="LSBH01000016">
    <property type="protein sequence ID" value="OAQ63975.1"/>
    <property type="molecule type" value="Genomic_DNA"/>
</dbReference>
<comment type="caution">
    <text evidence="3">The sequence shown here is derived from an EMBL/GenBank/DDBJ whole genome shotgun (WGS) entry which is preliminary data.</text>
</comment>
<evidence type="ECO:0000256" key="1">
    <source>
        <dbReference type="ARBA" id="ARBA00011353"/>
    </source>
</evidence>
<reference evidence="3 4" key="1">
    <citation type="submission" date="2016-01" db="EMBL/GenBank/DDBJ databases">
        <title>Biosynthesis of antibiotic leucinostatins and their inhibition on Phytophthora in bio-control Purpureocillium lilacinum.</title>
        <authorList>
            <person name="Wang G."/>
            <person name="Liu Z."/>
            <person name="Lin R."/>
            <person name="Li E."/>
            <person name="Mao Z."/>
            <person name="Ling J."/>
            <person name="Yin W."/>
            <person name="Xie B."/>
        </authorList>
    </citation>
    <scope>NUCLEOTIDE SEQUENCE [LARGE SCALE GENOMIC DNA]</scope>
    <source>
        <strain evidence="3">PLBJ-1</strain>
    </source>
</reference>
<organism evidence="3 4">
    <name type="scientific">Purpureocillium lilacinum</name>
    <name type="common">Paecilomyces lilacinus</name>
    <dbReference type="NCBI Taxonomy" id="33203"/>
    <lineage>
        <taxon>Eukaryota</taxon>
        <taxon>Fungi</taxon>
        <taxon>Dikarya</taxon>
        <taxon>Ascomycota</taxon>
        <taxon>Pezizomycotina</taxon>
        <taxon>Sordariomycetes</taxon>
        <taxon>Hypocreomycetidae</taxon>
        <taxon>Hypocreales</taxon>
        <taxon>Ophiocordycipitaceae</taxon>
        <taxon>Purpureocillium</taxon>
    </lineage>
</organism>